<evidence type="ECO:0000313" key="2">
    <source>
        <dbReference type="EMBL" id="KAI1690586.1"/>
    </source>
</evidence>
<accession>A0AAD4QQX2</accession>
<feature type="region of interest" description="Disordered" evidence="1">
    <location>
        <begin position="71"/>
        <end position="104"/>
    </location>
</feature>
<dbReference type="EMBL" id="JAKKPZ010001146">
    <property type="protein sequence ID" value="KAI1690586.1"/>
    <property type="molecule type" value="Genomic_DNA"/>
</dbReference>
<evidence type="ECO:0000256" key="1">
    <source>
        <dbReference type="SAM" id="MobiDB-lite"/>
    </source>
</evidence>
<name>A0AAD4QQX2_9BILA</name>
<keyword evidence="3" id="KW-1185">Reference proteome</keyword>
<comment type="caution">
    <text evidence="2">The sequence shown here is derived from an EMBL/GenBank/DDBJ whole genome shotgun (WGS) entry which is preliminary data.</text>
</comment>
<organism evidence="2 3">
    <name type="scientific">Ditylenchus destructor</name>
    <dbReference type="NCBI Taxonomy" id="166010"/>
    <lineage>
        <taxon>Eukaryota</taxon>
        <taxon>Metazoa</taxon>
        <taxon>Ecdysozoa</taxon>
        <taxon>Nematoda</taxon>
        <taxon>Chromadorea</taxon>
        <taxon>Rhabditida</taxon>
        <taxon>Tylenchina</taxon>
        <taxon>Tylenchomorpha</taxon>
        <taxon>Sphaerularioidea</taxon>
        <taxon>Anguinidae</taxon>
        <taxon>Anguininae</taxon>
        <taxon>Ditylenchus</taxon>
    </lineage>
</organism>
<protein>
    <submittedName>
        <fullName evidence="2">Uncharacterized protein</fullName>
    </submittedName>
</protein>
<dbReference type="Proteomes" id="UP001201812">
    <property type="component" value="Unassembled WGS sequence"/>
</dbReference>
<reference evidence="2" key="1">
    <citation type="submission" date="2022-01" db="EMBL/GenBank/DDBJ databases">
        <title>Genome Sequence Resource for Two Populations of Ditylenchus destructor, the Migratory Endoparasitic Phytonematode.</title>
        <authorList>
            <person name="Zhang H."/>
            <person name="Lin R."/>
            <person name="Xie B."/>
        </authorList>
    </citation>
    <scope>NUCLEOTIDE SEQUENCE</scope>
    <source>
        <strain evidence="2">BazhouSP</strain>
    </source>
</reference>
<gene>
    <name evidence="2" type="ORF">DdX_22408</name>
</gene>
<sequence>MSLVQAEINGRETKIRLMNRQPVPDGGRDRKRPHFTHNAVSLTEGPAPKETVIQEKRSAEAWDCRLQTKGQIIKTPAPKQQNNSQRAHMFFLRPGGVANADRDL</sequence>
<proteinExistence type="predicted"/>
<evidence type="ECO:0000313" key="3">
    <source>
        <dbReference type="Proteomes" id="UP001201812"/>
    </source>
</evidence>
<feature type="region of interest" description="Disordered" evidence="1">
    <location>
        <begin position="1"/>
        <end position="45"/>
    </location>
</feature>
<dbReference type="AlphaFoldDB" id="A0AAD4QQX2"/>